<dbReference type="Proteomes" id="UP000194137">
    <property type="component" value="Chromosome"/>
</dbReference>
<dbReference type="AlphaFoldDB" id="A0A1W6ZPQ7"/>
<sequence length="301" mass="32151">MAQQTKQAVRGNVVSDTALVSSIPHAPAATNGSAKTPHRGSIQSVDRALSLLEALAEAGGEASLTDLSRRTCLNVSTCHHLLSTLVNWGYVAKVPGRRSYALGARVLYLGHACLRQVDLPRRAQAHIDRINEVTGESVHLAVLQSDSIVTLVKREARHAVRVDTGMLGRSDAPHATASGKAMIAWLPEDQIRRMVPPNAMKRFTDKTIVDFDALIEELRHVRRNGVAMDREEFQPGVICVGSAIRDHGGAVVGAISASAPAMRVTEEHLALMRQEVIAAANALSADLGEPGSLKPLAANVS</sequence>
<keyword evidence="7" id="KW-1185">Reference proteome</keyword>
<dbReference type="FunFam" id="1.10.10.10:FF:000056">
    <property type="entry name" value="IclR family transcriptional regulator"/>
    <property type="match status" value="1"/>
</dbReference>
<dbReference type="InterPro" id="IPR036390">
    <property type="entry name" value="WH_DNA-bd_sf"/>
</dbReference>
<dbReference type="SUPFAM" id="SSF55781">
    <property type="entry name" value="GAF domain-like"/>
    <property type="match status" value="1"/>
</dbReference>
<evidence type="ECO:0000259" key="4">
    <source>
        <dbReference type="PROSITE" id="PS51077"/>
    </source>
</evidence>
<evidence type="ECO:0000256" key="2">
    <source>
        <dbReference type="ARBA" id="ARBA00023125"/>
    </source>
</evidence>
<keyword evidence="1" id="KW-0805">Transcription regulation</keyword>
<dbReference type="InterPro" id="IPR029016">
    <property type="entry name" value="GAF-like_dom_sf"/>
</dbReference>
<organism evidence="6 7">
    <name type="scientific">Pseudorhodoplanes sinuspersici</name>
    <dbReference type="NCBI Taxonomy" id="1235591"/>
    <lineage>
        <taxon>Bacteria</taxon>
        <taxon>Pseudomonadati</taxon>
        <taxon>Pseudomonadota</taxon>
        <taxon>Alphaproteobacteria</taxon>
        <taxon>Hyphomicrobiales</taxon>
        <taxon>Pseudorhodoplanes</taxon>
    </lineage>
</organism>
<gene>
    <name evidence="6" type="ORF">CAK95_10040</name>
</gene>
<dbReference type="PANTHER" id="PTHR30136:SF24">
    <property type="entry name" value="HTH-TYPE TRANSCRIPTIONAL REPRESSOR ALLR"/>
    <property type="match status" value="1"/>
</dbReference>
<proteinExistence type="predicted"/>
<name>A0A1W6ZPQ7_9HYPH</name>
<keyword evidence="3" id="KW-0804">Transcription</keyword>
<feature type="domain" description="HTH iclR-type" evidence="4">
    <location>
        <begin position="42"/>
        <end position="104"/>
    </location>
</feature>
<dbReference type="InterPro" id="IPR050707">
    <property type="entry name" value="HTH_MetabolicPath_Reg"/>
</dbReference>
<dbReference type="GO" id="GO:0045892">
    <property type="term" value="P:negative regulation of DNA-templated transcription"/>
    <property type="evidence" value="ECO:0007669"/>
    <property type="project" value="TreeGrafter"/>
</dbReference>
<reference evidence="6 7" key="1">
    <citation type="submission" date="2017-05" db="EMBL/GenBank/DDBJ databases">
        <title>Full genome sequence of Pseudorhodoplanes sinuspersici.</title>
        <authorList>
            <person name="Dastgheib S.M.M."/>
            <person name="Shavandi M."/>
            <person name="Tirandaz H."/>
        </authorList>
    </citation>
    <scope>NUCLEOTIDE SEQUENCE [LARGE SCALE GENOMIC DNA]</scope>
    <source>
        <strain evidence="6 7">RIPI110</strain>
    </source>
</reference>
<evidence type="ECO:0000313" key="6">
    <source>
        <dbReference type="EMBL" id="ARP99386.1"/>
    </source>
</evidence>
<dbReference type="EMBL" id="CP021112">
    <property type="protein sequence ID" value="ARP99386.1"/>
    <property type="molecule type" value="Genomic_DNA"/>
</dbReference>
<accession>A0A1W6ZPQ7</accession>
<dbReference type="SUPFAM" id="SSF46785">
    <property type="entry name" value="Winged helix' DNA-binding domain"/>
    <property type="match status" value="1"/>
</dbReference>
<evidence type="ECO:0000256" key="3">
    <source>
        <dbReference type="ARBA" id="ARBA00023163"/>
    </source>
</evidence>
<protein>
    <submittedName>
        <fullName evidence="6">Transcriptional regulator, IclR family protein</fullName>
    </submittedName>
</protein>
<evidence type="ECO:0000313" key="7">
    <source>
        <dbReference type="Proteomes" id="UP000194137"/>
    </source>
</evidence>
<dbReference type="STRING" id="1235591.CAK95_10040"/>
<dbReference type="SMART" id="SM00346">
    <property type="entry name" value="HTH_ICLR"/>
    <property type="match status" value="1"/>
</dbReference>
<dbReference type="Gene3D" id="1.10.10.10">
    <property type="entry name" value="Winged helix-like DNA-binding domain superfamily/Winged helix DNA-binding domain"/>
    <property type="match status" value="1"/>
</dbReference>
<dbReference type="InterPro" id="IPR005471">
    <property type="entry name" value="Tscrpt_reg_IclR_N"/>
</dbReference>
<dbReference type="Pfam" id="PF09339">
    <property type="entry name" value="HTH_IclR"/>
    <property type="match status" value="1"/>
</dbReference>
<dbReference type="GO" id="GO:0003677">
    <property type="term" value="F:DNA binding"/>
    <property type="evidence" value="ECO:0007669"/>
    <property type="project" value="UniProtKB-KW"/>
</dbReference>
<dbReference type="PROSITE" id="PS51078">
    <property type="entry name" value="ICLR_ED"/>
    <property type="match status" value="1"/>
</dbReference>
<dbReference type="Pfam" id="PF01614">
    <property type="entry name" value="IclR_C"/>
    <property type="match status" value="1"/>
</dbReference>
<keyword evidence="2" id="KW-0238">DNA-binding</keyword>
<evidence type="ECO:0000256" key="1">
    <source>
        <dbReference type="ARBA" id="ARBA00023015"/>
    </source>
</evidence>
<dbReference type="InterPro" id="IPR036388">
    <property type="entry name" value="WH-like_DNA-bd_sf"/>
</dbReference>
<dbReference type="InterPro" id="IPR014757">
    <property type="entry name" value="Tscrpt_reg_IclR_C"/>
</dbReference>
<dbReference type="KEGG" id="psin:CAK95_10040"/>
<evidence type="ECO:0000259" key="5">
    <source>
        <dbReference type="PROSITE" id="PS51078"/>
    </source>
</evidence>
<dbReference type="GO" id="GO:0003700">
    <property type="term" value="F:DNA-binding transcription factor activity"/>
    <property type="evidence" value="ECO:0007669"/>
    <property type="project" value="TreeGrafter"/>
</dbReference>
<dbReference type="PANTHER" id="PTHR30136">
    <property type="entry name" value="HELIX-TURN-HELIX TRANSCRIPTIONAL REGULATOR, ICLR FAMILY"/>
    <property type="match status" value="1"/>
</dbReference>
<dbReference type="PROSITE" id="PS51077">
    <property type="entry name" value="HTH_ICLR"/>
    <property type="match status" value="1"/>
</dbReference>
<feature type="domain" description="IclR-ED" evidence="5">
    <location>
        <begin position="105"/>
        <end position="289"/>
    </location>
</feature>
<dbReference type="Gene3D" id="3.30.450.40">
    <property type="match status" value="1"/>
</dbReference>